<sequence length="103" mass="11391">ICTHVPELPHPYDSYKAGLVFHPKRKTLACQSPAPMLHLLSSSAHSSLYPSLSLSSILVAASLNTFFAKSTLGVLPYNCCWLLLRQLRIGDHYCRCNLLAANH</sequence>
<dbReference type="Proteomes" id="UP000321570">
    <property type="component" value="Unassembled WGS sequence"/>
</dbReference>
<evidence type="ECO:0000313" key="1">
    <source>
        <dbReference type="EMBL" id="VUZ41220.1"/>
    </source>
</evidence>
<feature type="non-terminal residue" evidence="1">
    <location>
        <position position="1"/>
    </location>
</feature>
<gene>
    <name evidence="1" type="ORF">WMSIL1_LOCUS2156</name>
</gene>
<organism evidence="1 2">
    <name type="scientific">Hymenolepis diminuta</name>
    <name type="common">Rat tapeworm</name>
    <dbReference type="NCBI Taxonomy" id="6216"/>
    <lineage>
        <taxon>Eukaryota</taxon>
        <taxon>Metazoa</taxon>
        <taxon>Spiralia</taxon>
        <taxon>Lophotrochozoa</taxon>
        <taxon>Platyhelminthes</taxon>
        <taxon>Cestoda</taxon>
        <taxon>Eucestoda</taxon>
        <taxon>Cyclophyllidea</taxon>
        <taxon>Hymenolepididae</taxon>
        <taxon>Hymenolepis</taxon>
    </lineage>
</organism>
<reference evidence="1 2" key="1">
    <citation type="submission" date="2019-07" db="EMBL/GenBank/DDBJ databases">
        <authorList>
            <person name="Jastrzebski P J."/>
            <person name="Paukszto L."/>
            <person name="Jastrzebski P J."/>
        </authorList>
    </citation>
    <scope>NUCLEOTIDE SEQUENCE [LARGE SCALE GENOMIC DNA]</scope>
    <source>
        <strain evidence="1 2">WMS-il1</strain>
    </source>
</reference>
<dbReference type="EMBL" id="CABIJS010000055">
    <property type="protein sequence ID" value="VUZ41220.1"/>
    <property type="molecule type" value="Genomic_DNA"/>
</dbReference>
<proteinExistence type="predicted"/>
<evidence type="ECO:0000313" key="2">
    <source>
        <dbReference type="Proteomes" id="UP000321570"/>
    </source>
</evidence>
<accession>A0A564Y1X7</accession>
<protein>
    <submittedName>
        <fullName evidence="1">Uncharacterized protein</fullName>
    </submittedName>
</protein>
<name>A0A564Y1X7_HYMDI</name>
<keyword evidence="2" id="KW-1185">Reference proteome</keyword>
<dbReference type="AlphaFoldDB" id="A0A564Y1X7"/>